<protein>
    <submittedName>
        <fullName evidence="1">Uncharacterized protein</fullName>
    </submittedName>
</protein>
<dbReference type="Proteomes" id="UP001433268">
    <property type="component" value="Unassembled WGS sequence"/>
</dbReference>
<dbReference type="EMBL" id="JAQQWN010000010">
    <property type="protein sequence ID" value="KAK8062927.1"/>
    <property type="molecule type" value="Genomic_DNA"/>
</dbReference>
<gene>
    <name evidence="1" type="ORF">PG997_015024</name>
</gene>
<keyword evidence="2" id="KW-1185">Reference proteome</keyword>
<evidence type="ECO:0000313" key="1">
    <source>
        <dbReference type="EMBL" id="KAK8062927.1"/>
    </source>
</evidence>
<dbReference type="PANTHER" id="PTHR33112">
    <property type="entry name" value="DOMAIN PROTEIN, PUTATIVE-RELATED"/>
    <property type="match status" value="1"/>
</dbReference>
<evidence type="ECO:0000313" key="2">
    <source>
        <dbReference type="Proteomes" id="UP001433268"/>
    </source>
</evidence>
<name>A0ABR1UVI3_9PEZI</name>
<accession>A0ABR1UVI3</accession>
<dbReference type="PANTHER" id="PTHR33112:SF16">
    <property type="entry name" value="HETEROKARYON INCOMPATIBILITY DOMAIN-CONTAINING PROTEIN"/>
    <property type="match status" value="1"/>
</dbReference>
<dbReference type="RefSeq" id="XP_066661526.1">
    <property type="nucleotide sequence ID" value="XM_066819338.1"/>
</dbReference>
<proteinExistence type="predicted"/>
<reference evidence="1 2" key="1">
    <citation type="submission" date="2023-01" db="EMBL/GenBank/DDBJ databases">
        <title>Analysis of 21 Apiospora genomes using comparative genomics revels a genus with tremendous synthesis potential of carbohydrate active enzymes and secondary metabolites.</title>
        <authorList>
            <person name="Sorensen T."/>
        </authorList>
    </citation>
    <scope>NUCLEOTIDE SEQUENCE [LARGE SCALE GENOMIC DNA]</scope>
    <source>
        <strain evidence="1 2">CBS 114990</strain>
    </source>
</reference>
<sequence length="266" mass="29278">MADNLRAEDGLDKLWGTSSAKGDVKAFPSDLDARTLSTKDVIRVWYGTTVPKYTQGKLTYDSDKLIAISALAEAIHVNCKDEYLAGLWRKCIISGLLWARRGPGAKATVYRCPPWSWASQNSSVDYIIPVCESDDDGDGDSAYDCEVLAAEVETGKHNAFGNVKSGYVRLKIAILSAWALRIPMTKTQPWYGEFECSLLLWDDTRPTSIPAIMDDDNWMAGRVVCALIGNKRLLVLQPVHPGSSKYRRVGIALKSLGETATANNEN</sequence>
<comment type="caution">
    <text evidence="1">The sequence shown here is derived from an EMBL/GenBank/DDBJ whole genome shotgun (WGS) entry which is preliminary data.</text>
</comment>
<dbReference type="GeneID" id="92052398"/>
<organism evidence="1 2">
    <name type="scientific">Apiospora hydei</name>
    <dbReference type="NCBI Taxonomy" id="1337664"/>
    <lineage>
        <taxon>Eukaryota</taxon>
        <taxon>Fungi</taxon>
        <taxon>Dikarya</taxon>
        <taxon>Ascomycota</taxon>
        <taxon>Pezizomycotina</taxon>
        <taxon>Sordariomycetes</taxon>
        <taxon>Xylariomycetidae</taxon>
        <taxon>Amphisphaeriales</taxon>
        <taxon>Apiosporaceae</taxon>
        <taxon>Apiospora</taxon>
    </lineage>
</organism>